<reference evidence="10" key="3">
    <citation type="journal article" date="2016" name="Gigascience">
        <title>De novo construction of an expanded transcriptome assembly for the western tarnished plant bug, Lygus hesperus.</title>
        <authorList>
            <person name="Tassone E.E."/>
            <person name="Geib S.M."/>
            <person name="Hall B."/>
            <person name="Fabrick J.A."/>
            <person name="Brent C.S."/>
            <person name="Hull J.J."/>
        </authorList>
    </citation>
    <scope>NUCLEOTIDE SEQUENCE</scope>
</reference>
<dbReference type="Pfam" id="PF05127">
    <property type="entry name" value="NAT10_TcmA_helicase"/>
    <property type="match status" value="1"/>
</dbReference>
<feature type="domain" description="TcmA/NAT10 helicase" evidence="7">
    <location>
        <begin position="191"/>
        <end position="240"/>
    </location>
</feature>
<reference evidence="9" key="1">
    <citation type="journal article" date="2014" name="PLoS ONE">
        <title>Transcriptome-Based Identification of ABC Transporters in the Western Tarnished Plant Bug Lygus hesperus.</title>
        <authorList>
            <person name="Hull J.J."/>
            <person name="Chaney K."/>
            <person name="Geib S.M."/>
            <person name="Fabrick J.A."/>
            <person name="Brent C.S."/>
            <person name="Walsh D."/>
            <person name="Lavine L.C."/>
        </authorList>
    </citation>
    <scope>NUCLEOTIDE SEQUENCE</scope>
</reference>
<dbReference type="PANTHER" id="PTHR10925">
    <property type="entry name" value="N-ACETYLTRANSFERASE 10"/>
    <property type="match status" value="1"/>
</dbReference>
<dbReference type="GO" id="GO:0030686">
    <property type="term" value="C:90S preribosome"/>
    <property type="evidence" value="ECO:0007669"/>
    <property type="project" value="TreeGrafter"/>
</dbReference>
<dbReference type="Gene3D" id="3.40.50.11040">
    <property type="match status" value="1"/>
</dbReference>
<sequence length="241" mass="26272">MAVLQDFEAITPNTLARVCETVKGGGVIALLFRGLHSLRQLCAMVMDVHARYRTQTHHHVVPRFNERFLLSLTDCEVALCVDDDLRVHAITTKMRDLHKLTTSRTSTCGNGINTSTRNGSGNATDTDGYDRERAVQGLLRHEQELVALQEKLRVSAEVGPLAKLCKTLDQVKVVLSLMQAVVEKTLDCTCVVTAGRGRGKSAALGMAAAGALVQGYSHIFVTSPSPENVQTLFEFAVRALK</sequence>
<evidence type="ECO:0000256" key="2">
    <source>
        <dbReference type="ARBA" id="ARBA00022679"/>
    </source>
</evidence>
<evidence type="ECO:0000313" key="10">
    <source>
        <dbReference type="EMBL" id="JAQ05387.1"/>
    </source>
</evidence>
<keyword evidence="5" id="KW-0012">Acyltransferase</keyword>
<gene>
    <name evidence="9" type="primary">F55A12.8</name>
    <name evidence="9" type="ORF">CM83_15361</name>
    <name evidence="10" type="ORF">g.95049</name>
</gene>
<feature type="compositionally biased region" description="Polar residues" evidence="6">
    <location>
        <begin position="108"/>
        <end position="125"/>
    </location>
</feature>
<dbReference type="InterPro" id="IPR032672">
    <property type="entry name" value="TmcA/NAT10/Kre33"/>
</dbReference>
<evidence type="ECO:0000259" key="8">
    <source>
        <dbReference type="Pfam" id="PF08351"/>
    </source>
</evidence>
<evidence type="ECO:0000256" key="4">
    <source>
        <dbReference type="ARBA" id="ARBA00022840"/>
    </source>
</evidence>
<dbReference type="GO" id="GO:0000049">
    <property type="term" value="F:tRNA binding"/>
    <property type="evidence" value="ECO:0007669"/>
    <property type="project" value="TreeGrafter"/>
</dbReference>
<keyword evidence="3" id="KW-0547">Nucleotide-binding</keyword>
<dbReference type="GO" id="GO:0005524">
    <property type="term" value="F:ATP binding"/>
    <property type="evidence" value="ECO:0007669"/>
    <property type="project" value="UniProtKB-KW"/>
</dbReference>
<evidence type="ECO:0000313" key="9">
    <source>
        <dbReference type="EMBL" id="JAG10296.1"/>
    </source>
</evidence>
<dbReference type="GO" id="GO:1904812">
    <property type="term" value="P:rRNA acetylation involved in maturation of SSU-rRNA"/>
    <property type="evidence" value="ECO:0007669"/>
    <property type="project" value="TreeGrafter"/>
</dbReference>
<evidence type="ECO:0000256" key="3">
    <source>
        <dbReference type="ARBA" id="ARBA00022741"/>
    </source>
</evidence>
<protein>
    <submittedName>
        <fullName evidence="9">UPF0202 protein F55A12.8</fullName>
    </submittedName>
</protein>
<reference evidence="9" key="2">
    <citation type="submission" date="2014-07" db="EMBL/GenBank/DDBJ databases">
        <authorList>
            <person name="Hull J."/>
        </authorList>
    </citation>
    <scope>NUCLEOTIDE SEQUENCE</scope>
</reference>
<dbReference type="PANTHER" id="PTHR10925:SF5">
    <property type="entry name" value="RNA CYTIDINE ACETYLTRANSFERASE"/>
    <property type="match status" value="1"/>
</dbReference>
<proteinExistence type="predicted"/>
<dbReference type="AlphaFoldDB" id="A0A0A9WS91"/>
<dbReference type="GO" id="GO:1990883">
    <property type="term" value="F:18S rRNA cytidine N-acetyltransferase activity"/>
    <property type="evidence" value="ECO:0007669"/>
    <property type="project" value="TreeGrafter"/>
</dbReference>
<keyword evidence="4" id="KW-0067">ATP-binding</keyword>
<comment type="subcellular location">
    <subcellularLocation>
        <location evidence="1">Nucleus</location>
    </subcellularLocation>
</comment>
<evidence type="ECO:0000256" key="5">
    <source>
        <dbReference type="ARBA" id="ARBA00023315"/>
    </source>
</evidence>
<organism evidence="9">
    <name type="scientific">Lygus hesperus</name>
    <name type="common">Western plant bug</name>
    <dbReference type="NCBI Taxonomy" id="30085"/>
    <lineage>
        <taxon>Eukaryota</taxon>
        <taxon>Metazoa</taxon>
        <taxon>Ecdysozoa</taxon>
        <taxon>Arthropoda</taxon>
        <taxon>Hexapoda</taxon>
        <taxon>Insecta</taxon>
        <taxon>Pterygota</taxon>
        <taxon>Neoptera</taxon>
        <taxon>Paraneoptera</taxon>
        <taxon>Hemiptera</taxon>
        <taxon>Heteroptera</taxon>
        <taxon>Panheteroptera</taxon>
        <taxon>Cimicomorpha</taxon>
        <taxon>Miridae</taxon>
        <taxon>Mirini</taxon>
        <taxon>Lygus</taxon>
    </lineage>
</organism>
<name>A0A0A9WS91_LYGHE</name>
<evidence type="ECO:0000259" key="7">
    <source>
        <dbReference type="Pfam" id="PF05127"/>
    </source>
</evidence>
<dbReference type="InterPro" id="IPR027417">
    <property type="entry name" value="P-loop_NTPase"/>
</dbReference>
<keyword evidence="2" id="KW-0808">Transferase</keyword>
<feature type="region of interest" description="Disordered" evidence="6">
    <location>
        <begin position="108"/>
        <end position="128"/>
    </location>
</feature>
<dbReference type="Gene3D" id="3.40.50.300">
    <property type="entry name" value="P-loop containing nucleotide triphosphate hydrolases"/>
    <property type="match status" value="1"/>
</dbReference>
<dbReference type="InterPro" id="IPR013562">
    <property type="entry name" value="TmcA/NAT10_N"/>
</dbReference>
<dbReference type="InterPro" id="IPR007807">
    <property type="entry name" value="TcmA/NAT10_helicase"/>
</dbReference>
<accession>A0A0A9WS91</accession>
<evidence type="ECO:0000256" key="1">
    <source>
        <dbReference type="ARBA" id="ARBA00004123"/>
    </source>
</evidence>
<dbReference type="EMBL" id="GBHO01033308">
    <property type="protein sequence ID" value="JAG10296.1"/>
    <property type="molecule type" value="Transcribed_RNA"/>
</dbReference>
<dbReference type="GO" id="GO:0005730">
    <property type="term" value="C:nucleolus"/>
    <property type="evidence" value="ECO:0007669"/>
    <property type="project" value="TreeGrafter"/>
</dbReference>
<dbReference type="EMBL" id="GDHC01013242">
    <property type="protein sequence ID" value="JAQ05387.1"/>
    <property type="molecule type" value="Transcribed_RNA"/>
</dbReference>
<dbReference type="Pfam" id="PF08351">
    <property type="entry name" value="TmcA_N"/>
    <property type="match status" value="1"/>
</dbReference>
<feature type="domain" description="TmcA/NAT10 N-terminal" evidence="8">
    <location>
        <begin position="4"/>
        <end position="82"/>
    </location>
</feature>
<evidence type="ECO:0000256" key="6">
    <source>
        <dbReference type="SAM" id="MobiDB-lite"/>
    </source>
</evidence>